<dbReference type="RefSeq" id="XP_005832872.1">
    <property type="nucleotide sequence ID" value="XM_005832815.1"/>
</dbReference>
<dbReference type="Pfam" id="PF00505">
    <property type="entry name" value="HMG_box"/>
    <property type="match status" value="1"/>
</dbReference>
<evidence type="ECO:0000259" key="4">
    <source>
        <dbReference type="PROSITE" id="PS50118"/>
    </source>
</evidence>
<evidence type="ECO:0000256" key="2">
    <source>
        <dbReference type="PROSITE-ProRule" id="PRU00267"/>
    </source>
</evidence>
<dbReference type="EnsemblProtists" id="EKX45892">
    <property type="protein sequence ID" value="EKX45892"/>
    <property type="gene ID" value="GUITHDRAFT_108343"/>
</dbReference>
<feature type="DNA-binding region" description="HMG box" evidence="2">
    <location>
        <begin position="187"/>
        <end position="246"/>
    </location>
</feature>
<dbReference type="PANTHER" id="PTHR48112">
    <property type="entry name" value="HIGH MOBILITY GROUP PROTEIN DSP1"/>
    <property type="match status" value="1"/>
</dbReference>
<organism evidence="5">
    <name type="scientific">Guillardia theta (strain CCMP2712)</name>
    <name type="common">Cryptophyte</name>
    <dbReference type="NCBI Taxonomy" id="905079"/>
    <lineage>
        <taxon>Eukaryota</taxon>
        <taxon>Cryptophyceae</taxon>
        <taxon>Pyrenomonadales</taxon>
        <taxon>Geminigeraceae</taxon>
        <taxon>Guillardia</taxon>
    </lineage>
</organism>
<keyword evidence="1 2" id="KW-0238">DNA-binding</keyword>
<dbReference type="HOGENOM" id="CLU_878379_0_0_1"/>
<accession>L1JC70</accession>
<dbReference type="InterPro" id="IPR036910">
    <property type="entry name" value="HMG_box_dom_sf"/>
</dbReference>
<dbReference type="OrthoDB" id="5550281at2759"/>
<evidence type="ECO:0000313" key="7">
    <source>
        <dbReference type="Proteomes" id="UP000011087"/>
    </source>
</evidence>
<dbReference type="GeneID" id="17302490"/>
<dbReference type="CDD" id="cd00084">
    <property type="entry name" value="HMG-box_SF"/>
    <property type="match status" value="1"/>
</dbReference>
<dbReference type="GO" id="GO:0003677">
    <property type="term" value="F:DNA binding"/>
    <property type="evidence" value="ECO:0007669"/>
    <property type="project" value="UniProtKB-UniRule"/>
</dbReference>
<evidence type="ECO:0000256" key="3">
    <source>
        <dbReference type="SAM" id="MobiDB-lite"/>
    </source>
</evidence>
<evidence type="ECO:0000313" key="6">
    <source>
        <dbReference type="EnsemblProtists" id="EKX45892"/>
    </source>
</evidence>
<dbReference type="InterPro" id="IPR009071">
    <property type="entry name" value="HMG_box_dom"/>
</dbReference>
<evidence type="ECO:0000256" key="1">
    <source>
        <dbReference type="ARBA" id="ARBA00023125"/>
    </source>
</evidence>
<feature type="region of interest" description="Disordered" evidence="3">
    <location>
        <begin position="1"/>
        <end position="66"/>
    </location>
</feature>
<gene>
    <name evidence="5" type="ORF">GUITHDRAFT_108343</name>
</gene>
<reference evidence="7" key="2">
    <citation type="submission" date="2012-11" db="EMBL/GenBank/DDBJ databases">
        <authorList>
            <person name="Kuo A."/>
            <person name="Curtis B.A."/>
            <person name="Tanifuji G."/>
            <person name="Burki F."/>
            <person name="Gruber A."/>
            <person name="Irimia M."/>
            <person name="Maruyama S."/>
            <person name="Arias M.C."/>
            <person name="Ball S.G."/>
            <person name="Gile G.H."/>
            <person name="Hirakawa Y."/>
            <person name="Hopkins J.F."/>
            <person name="Rensing S.A."/>
            <person name="Schmutz J."/>
            <person name="Symeonidi A."/>
            <person name="Elias M."/>
            <person name="Eveleigh R.J."/>
            <person name="Herman E.K."/>
            <person name="Klute M.J."/>
            <person name="Nakayama T."/>
            <person name="Obornik M."/>
            <person name="Reyes-Prieto A."/>
            <person name="Armbrust E.V."/>
            <person name="Aves S.J."/>
            <person name="Beiko R.G."/>
            <person name="Coutinho P."/>
            <person name="Dacks J.B."/>
            <person name="Durnford D.G."/>
            <person name="Fast N.M."/>
            <person name="Green B.R."/>
            <person name="Grisdale C."/>
            <person name="Hempe F."/>
            <person name="Henrissat B."/>
            <person name="Hoppner M.P."/>
            <person name="Ishida K.-I."/>
            <person name="Kim E."/>
            <person name="Koreny L."/>
            <person name="Kroth P.G."/>
            <person name="Liu Y."/>
            <person name="Malik S.-B."/>
            <person name="Maier U.G."/>
            <person name="McRose D."/>
            <person name="Mock T."/>
            <person name="Neilson J.A."/>
            <person name="Onodera N.T."/>
            <person name="Poole A.M."/>
            <person name="Pritham E.J."/>
            <person name="Richards T.A."/>
            <person name="Rocap G."/>
            <person name="Roy S.W."/>
            <person name="Sarai C."/>
            <person name="Schaack S."/>
            <person name="Shirato S."/>
            <person name="Slamovits C.H."/>
            <person name="Spencer D.F."/>
            <person name="Suzuki S."/>
            <person name="Worden A.Z."/>
            <person name="Zauner S."/>
            <person name="Barry K."/>
            <person name="Bell C."/>
            <person name="Bharti A.K."/>
            <person name="Crow J.A."/>
            <person name="Grimwood J."/>
            <person name="Kramer R."/>
            <person name="Lindquist E."/>
            <person name="Lucas S."/>
            <person name="Salamov A."/>
            <person name="McFadden G.I."/>
            <person name="Lane C.E."/>
            <person name="Keeling P.J."/>
            <person name="Gray M.W."/>
            <person name="Grigoriev I.V."/>
            <person name="Archibald J.M."/>
        </authorList>
    </citation>
    <scope>NUCLEOTIDE SEQUENCE</scope>
    <source>
        <strain evidence="7">CCMP2712</strain>
    </source>
</reference>
<dbReference type="EMBL" id="JH992997">
    <property type="protein sequence ID" value="EKX45892.1"/>
    <property type="molecule type" value="Genomic_DNA"/>
</dbReference>
<name>L1JC70_GUITC</name>
<feature type="domain" description="HMG box" evidence="4">
    <location>
        <begin position="187"/>
        <end position="246"/>
    </location>
</feature>
<dbReference type="Proteomes" id="UP000011087">
    <property type="component" value="Unassembled WGS sequence"/>
</dbReference>
<sequence>MKSAFKLKDSASPNAAASPAPPPAAGHSPVPAAEAQTAKRRQQVAGAAPGGKEEVPAPPKRKKTVSTPEIGVLEWLEAEADKRELSSLSYMNLPQGLKAPLRPEAAAVKFLKEVKDRIRHPPNQSWTSKQLAQGVMHLFESLPASQQKVYVVAAKKDMERYKEELAAVRAAIQPRSADGEQQEWNKSKLAHLAYNIYERNSTPKLKLQNATASHAEIVKMCKRDWNNLTDQQRKAYQFLAERDREKTRVQQIISSRNGSDAVTCRYCVFCGSAFNQMDGTKFCRQCGRAIDHNVVAFAPRSRAIDAGESGESHVDIA</sequence>
<dbReference type="PROSITE" id="PS50118">
    <property type="entry name" value="HMG_BOX_2"/>
    <property type="match status" value="1"/>
</dbReference>
<reference evidence="5 7" key="1">
    <citation type="journal article" date="2012" name="Nature">
        <title>Algal genomes reveal evolutionary mosaicism and the fate of nucleomorphs.</title>
        <authorList>
            <consortium name="DOE Joint Genome Institute"/>
            <person name="Curtis B.A."/>
            <person name="Tanifuji G."/>
            <person name="Burki F."/>
            <person name="Gruber A."/>
            <person name="Irimia M."/>
            <person name="Maruyama S."/>
            <person name="Arias M.C."/>
            <person name="Ball S.G."/>
            <person name="Gile G.H."/>
            <person name="Hirakawa Y."/>
            <person name="Hopkins J.F."/>
            <person name="Kuo A."/>
            <person name="Rensing S.A."/>
            <person name="Schmutz J."/>
            <person name="Symeonidi A."/>
            <person name="Elias M."/>
            <person name="Eveleigh R.J."/>
            <person name="Herman E.K."/>
            <person name="Klute M.J."/>
            <person name="Nakayama T."/>
            <person name="Obornik M."/>
            <person name="Reyes-Prieto A."/>
            <person name="Armbrust E.V."/>
            <person name="Aves S.J."/>
            <person name="Beiko R.G."/>
            <person name="Coutinho P."/>
            <person name="Dacks J.B."/>
            <person name="Durnford D.G."/>
            <person name="Fast N.M."/>
            <person name="Green B.R."/>
            <person name="Grisdale C.J."/>
            <person name="Hempel F."/>
            <person name="Henrissat B."/>
            <person name="Hoppner M.P."/>
            <person name="Ishida K."/>
            <person name="Kim E."/>
            <person name="Koreny L."/>
            <person name="Kroth P.G."/>
            <person name="Liu Y."/>
            <person name="Malik S.B."/>
            <person name="Maier U.G."/>
            <person name="McRose D."/>
            <person name="Mock T."/>
            <person name="Neilson J.A."/>
            <person name="Onodera N.T."/>
            <person name="Poole A.M."/>
            <person name="Pritham E.J."/>
            <person name="Richards T.A."/>
            <person name="Rocap G."/>
            <person name="Roy S.W."/>
            <person name="Sarai C."/>
            <person name="Schaack S."/>
            <person name="Shirato S."/>
            <person name="Slamovits C.H."/>
            <person name="Spencer D.F."/>
            <person name="Suzuki S."/>
            <person name="Worden A.Z."/>
            <person name="Zauner S."/>
            <person name="Barry K."/>
            <person name="Bell C."/>
            <person name="Bharti A.K."/>
            <person name="Crow J.A."/>
            <person name="Grimwood J."/>
            <person name="Kramer R."/>
            <person name="Lindquist E."/>
            <person name="Lucas S."/>
            <person name="Salamov A."/>
            <person name="McFadden G.I."/>
            <person name="Lane C.E."/>
            <person name="Keeling P.J."/>
            <person name="Gray M.W."/>
            <person name="Grigoriev I.V."/>
            <person name="Archibald J.M."/>
        </authorList>
    </citation>
    <scope>NUCLEOTIDE SEQUENCE</scope>
    <source>
        <strain evidence="5 7">CCMP2712</strain>
    </source>
</reference>
<dbReference type="Gene3D" id="1.10.30.10">
    <property type="entry name" value="High mobility group box domain"/>
    <property type="match status" value="2"/>
</dbReference>
<dbReference type="InterPro" id="IPR050342">
    <property type="entry name" value="HMGB"/>
</dbReference>
<keyword evidence="2" id="KW-0539">Nucleus</keyword>
<protein>
    <recommendedName>
        <fullName evidence="4">HMG box domain-containing protein</fullName>
    </recommendedName>
</protein>
<dbReference type="PaxDb" id="55529-EKX45892"/>
<dbReference type="GO" id="GO:0005634">
    <property type="term" value="C:nucleus"/>
    <property type="evidence" value="ECO:0007669"/>
    <property type="project" value="UniProtKB-UniRule"/>
</dbReference>
<evidence type="ECO:0000313" key="5">
    <source>
        <dbReference type="EMBL" id="EKX45892.1"/>
    </source>
</evidence>
<dbReference type="SUPFAM" id="SSF47095">
    <property type="entry name" value="HMG-box"/>
    <property type="match status" value="2"/>
</dbReference>
<dbReference type="KEGG" id="gtt:GUITHDRAFT_108343"/>
<dbReference type="AlphaFoldDB" id="L1JC70"/>
<proteinExistence type="predicted"/>
<dbReference type="SMART" id="SM00398">
    <property type="entry name" value="HMG"/>
    <property type="match status" value="2"/>
</dbReference>
<keyword evidence="7" id="KW-1185">Reference proteome</keyword>
<reference evidence="6" key="3">
    <citation type="submission" date="2016-03" db="UniProtKB">
        <authorList>
            <consortium name="EnsemblProtists"/>
        </authorList>
    </citation>
    <scope>IDENTIFICATION</scope>
</reference>